<comment type="similarity">
    <text evidence="1 7">Belongs to the bacterial ribosomal protein bS20 family.</text>
</comment>
<comment type="caution">
    <text evidence="8">The sequence shown here is derived from an EMBL/GenBank/DDBJ whole genome shotgun (WGS) entry which is preliminary data.</text>
</comment>
<evidence type="ECO:0000256" key="5">
    <source>
        <dbReference type="ARBA" id="ARBA00023274"/>
    </source>
</evidence>
<keyword evidence="5 7" id="KW-0687">Ribonucleoprotein</keyword>
<keyword evidence="2 7" id="KW-0699">rRNA-binding</keyword>
<evidence type="ECO:0000313" key="9">
    <source>
        <dbReference type="Proteomes" id="UP000229600"/>
    </source>
</evidence>
<keyword evidence="3 7" id="KW-0694">RNA-binding</keyword>
<dbReference type="Gene3D" id="1.20.58.110">
    <property type="entry name" value="Ribosomal protein S20"/>
    <property type="match status" value="1"/>
</dbReference>
<dbReference type="EMBL" id="PCWN01000001">
    <property type="protein sequence ID" value="PIR04542.1"/>
    <property type="molecule type" value="Genomic_DNA"/>
</dbReference>
<sequence length="88" mass="9771">MPNLRNAKKALRQAEKRTKQNLVVKKAYKGAVKQMTKALDAGEKDIQKTLQMVQKKLGKAAKKGVLTKNTAARKLSRLAKKANKVAKK</sequence>
<dbReference type="SUPFAM" id="SSF46992">
    <property type="entry name" value="Ribosomal protein S20"/>
    <property type="match status" value="1"/>
</dbReference>
<dbReference type="NCBIfam" id="TIGR00029">
    <property type="entry name" value="S20"/>
    <property type="match status" value="1"/>
</dbReference>
<proteinExistence type="inferred from homology"/>
<name>A0A2H0N6M1_9BACT</name>
<dbReference type="Pfam" id="PF01649">
    <property type="entry name" value="Ribosomal_S20p"/>
    <property type="match status" value="1"/>
</dbReference>
<evidence type="ECO:0000256" key="6">
    <source>
        <dbReference type="ARBA" id="ARBA00035136"/>
    </source>
</evidence>
<dbReference type="Proteomes" id="UP000229600">
    <property type="component" value="Unassembled WGS sequence"/>
</dbReference>
<keyword evidence="4 7" id="KW-0689">Ribosomal protein</keyword>
<accession>A0A2H0N6M1</accession>
<dbReference type="GO" id="GO:0070181">
    <property type="term" value="F:small ribosomal subunit rRNA binding"/>
    <property type="evidence" value="ECO:0007669"/>
    <property type="project" value="TreeGrafter"/>
</dbReference>
<dbReference type="GO" id="GO:0006412">
    <property type="term" value="P:translation"/>
    <property type="evidence" value="ECO:0007669"/>
    <property type="project" value="UniProtKB-UniRule"/>
</dbReference>
<gene>
    <name evidence="7 8" type="primary">rpsT</name>
    <name evidence="8" type="ORF">COV59_00245</name>
</gene>
<comment type="function">
    <text evidence="7">Binds directly to 16S ribosomal RNA.</text>
</comment>
<dbReference type="GO" id="GO:0003735">
    <property type="term" value="F:structural constituent of ribosome"/>
    <property type="evidence" value="ECO:0007669"/>
    <property type="project" value="InterPro"/>
</dbReference>
<dbReference type="InterPro" id="IPR036510">
    <property type="entry name" value="Ribosomal_bS20_sf"/>
</dbReference>
<evidence type="ECO:0000256" key="7">
    <source>
        <dbReference type="HAMAP-Rule" id="MF_00500"/>
    </source>
</evidence>
<evidence type="ECO:0000256" key="3">
    <source>
        <dbReference type="ARBA" id="ARBA00022884"/>
    </source>
</evidence>
<dbReference type="AlphaFoldDB" id="A0A2H0N6M1"/>
<evidence type="ECO:0000256" key="4">
    <source>
        <dbReference type="ARBA" id="ARBA00022980"/>
    </source>
</evidence>
<dbReference type="HAMAP" id="MF_00500">
    <property type="entry name" value="Ribosomal_bS20"/>
    <property type="match status" value="1"/>
</dbReference>
<dbReference type="GO" id="GO:0015935">
    <property type="term" value="C:small ribosomal subunit"/>
    <property type="evidence" value="ECO:0007669"/>
    <property type="project" value="TreeGrafter"/>
</dbReference>
<dbReference type="GO" id="GO:0005829">
    <property type="term" value="C:cytosol"/>
    <property type="evidence" value="ECO:0007669"/>
    <property type="project" value="TreeGrafter"/>
</dbReference>
<reference evidence="8 9" key="1">
    <citation type="submission" date="2017-09" db="EMBL/GenBank/DDBJ databases">
        <title>Depth-based differentiation of microbial function through sediment-hosted aquifers and enrichment of novel symbionts in the deep terrestrial subsurface.</title>
        <authorList>
            <person name="Probst A.J."/>
            <person name="Ladd B."/>
            <person name="Jarett J.K."/>
            <person name="Geller-Mcgrath D.E."/>
            <person name="Sieber C.M."/>
            <person name="Emerson J.B."/>
            <person name="Anantharaman K."/>
            <person name="Thomas B.C."/>
            <person name="Malmstrom R."/>
            <person name="Stieglmeier M."/>
            <person name="Klingl A."/>
            <person name="Woyke T."/>
            <person name="Ryan C.M."/>
            <person name="Banfield J.F."/>
        </authorList>
    </citation>
    <scope>NUCLEOTIDE SEQUENCE [LARGE SCALE GENOMIC DNA]</scope>
    <source>
        <strain evidence="8">CG11_big_fil_rev_8_21_14_0_20_39_34</strain>
    </source>
</reference>
<evidence type="ECO:0000256" key="1">
    <source>
        <dbReference type="ARBA" id="ARBA00007634"/>
    </source>
</evidence>
<dbReference type="InterPro" id="IPR002583">
    <property type="entry name" value="Ribosomal_bS20"/>
</dbReference>
<dbReference type="PANTHER" id="PTHR33398">
    <property type="entry name" value="30S RIBOSOMAL PROTEIN S20"/>
    <property type="match status" value="1"/>
</dbReference>
<protein>
    <recommendedName>
        <fullName evidence="6 7">Small ribosomal subunit protein bS20</fullName>
    </recommendedName>
</protein>
<organism evidence="8 9">
    <name type="scientific">Candidatus Magasanikbacteria bacterium CG11_big_fil_rev_8_21_14_0_20_39_34</name>
    <dbReference type="NCBI Taxonomy" id="1974653"/>
    <lineage>
        <taxon>Bacteria</taxon>
        <taxon>Candidatus Magasanikiibacteriota</taxon>
    </lineage>
</organism>
<dbReference type="PANTHER" id="PTHR33398:SF1">
    <property type="entry name" value="SMALL RIBOSOMAL SUBUNIT PROTEIN BS20C"/>
    <property type="match status" value="1"/>
</dbReference>
<evidence type="ECO:0000256" key="2">
    <source>
        <dbReference type="ARBA" id="ARBA00022730"/>
    </source>
</evidence>
<evidence type="ECO:0000313" key="8">
    <source>
        <dbReference type="EMBL" id="PIR04542.1"/>
    </source>
</evidence>